<name>A0ABY4DWB1_9NEIS</name>
<reference evidence="1 2" key="1">
    <citation type="journal article" date="2022" name="Res Sq">
        <title>Evolution of multicellular longitudinally dividing oral cavity symbionts (Neisseriaceae).</title>
        <authorList>
            <person name="Nyongesa S."/>
            <person name="Weber P."/>
            <person name="Bernet E."/>
            <person name="Pullido F."/>
            <person name="Nieckarz M."/>
            <person name="Delaby M."/>
            <person name="Nieves C."/>
            <person name="Viehboeck T."/>
            <person name="Krause N."/>
            <person name="Rivera-Millot A."/>
            <person name="Nakamura A."/>
            <person name="Vischer N."/>
            <person name="VanNieuwenhze M."/>
            <person name="Brun Y."/>
            <person name="Cava F."/>
            <person name="Bulgheresi S."/>
            <person name="Veyrier F."/>
        </authorList>
    </citation>
    <scope>NUCLEOTIDE SEQUENCE [LARGE SCALE GENOMIC DNA]</scope>
    <source>
        <strain evidence="1 2">CCUG 63373m</strain>
    </source>
</reference>
<protein>
    <submittedName>
        <fullName evidence="1">Phage tail assembly protein</fullName>
    </submittedName>
</protein>
<dbReference type="Pfam" id="PF10109">
    <property type="entry name" value="Phage_TAC_7"/>
    <property type="match status" value="1"/>
</dbReference>
<dbReference type="RefSeq" id="WP_244786807.1">
    <property type="nucleotide sequence ID" value="NZ_CP091508.1"/>
</dbReference>
<proteinExistence type="predicted"/>
<accession>A0ABY4DWB1</accession>
<dbReference type="Proteomes" id="UP000829817">
    <property type="component" value="Chromosome"/>
</dbReference>
<dbReference type="EMBL" id="CP091508">
    <property type="protein sequence ID" value="UOO82768.1"/>
    <property type="molecule type" value="Genomic_DNA"/>
</dbReference>
<evidence type="ECO:0000313" key="1">
    <source>
        <dbReference type="EMBL" id="UOO82768.1"/>
    </source>
</evidence>
<evidence type="ECO:0000313" key="2">
    <source>
        <dbReference type="Proteomes" id="UP000829817"/>
    </source>
</evidence>
<gene>
    <name evidence="1" type="ORF">LVJ83_04700</name>
</gene>
<keyword evidence="2" id="KW-1185">Reference proteome</keyword>
<organism evidence="1 2">
    <name type="scientific">Uruburuella testudinis</name>
    <dbReference type="NCBI Taxonomy" id="1282863"/>
    <lineage>
        <taxon>Bacteria</taxon>
        <taxon>Pseudomonadati</taxon>
        <taxon>Pseudomonadota</taxon>
        <taxon>Betaproteobacteria</taxon>
        <taxon>Neisseriales</taxon>
        <taxon>Neisseriaceae</taxon>
        <taxon>Uruburuella</taxon>
    </lineage>
</organism>
<sequence>MSDAKQMQEDLGVNKTVILKYPVRLPTGQMLTEVTLRRARVGDIRAVSHLSGDSEQELAIFARLTGLVPEDLDMLDIADYKVLQETFRTTQEQ</sequence>
<dbReference type="InterPro" id="IPR019289">
    <property type="entry name" value="Phage_tail_E/E"/>
</dbReference>